<evidence type="ECO:0000256" key="3">
    <source>
        <dbReference type="ARBA" id="ARBA00022679"/>
    </source>
</evidence>
<dbReference type="SUPFAM" id="SSF48452">
    <property type="entry name" value="TPR-like"/>
    <property type="match status" value="1"/>
</dbReference>
<feature type="transmembrane region" description="Helical" evidence="8">
    <location>
        <begin position="411"/>
        <end position="432"/>
    </location>
</feature>
<keyword evidence="8" id="KW-0812">Transmembrane</keyword>
<dbReference type="PROSITE" id="PS00108">
    <property type="entry name" value="PROTEIN_KINASE_ST"/>
    <property type="match status" value="1"/>
</dbReference>
<dbReference type="PANTHER" id="PTHR43289">
    <property type="entry name" value="MITOGEN-ACTIVATED PROTEIN KINASE KINASE KINASE 20-RELATED"/>
    <property type="match status" value="1"/>
</dbReference>
<evidence type="ECO:0000259" key="9">
    <source>
        <dbReference type="PROSITE" id="PS50011"/>
    </source>
</evidence>
<keyword evidence="8" id="KW-1133">Transmembrane helix</keyword>
<keyword evidence="4 7" id="KW-0547">Nucleotide-binding</keyword>
<dbReference type="CDD" id="cd14014">
    <property type="entry name" value="STKc_PknB_like"/>
    <property type="match status" value="1"/>
</dbReference>
<dbReference type="AlphaFoldDB" id="A0A090AGH6"/>
<gene>
    <name evidence="10" type="ORF">THII_3036</name>
</gene>
<dbReference type="SMART" id="SM00220">
    <property type="entry name" value="S_TKc"/>
    <property type="match status" value="1"/>
</dbReference>
<dbReference type="PANTHER" id="PTHR43289:SF6">
    <property type="entry name" value="SERINE_THREONINE-PROTEIN KINASE NEKL-3"/>
    <property type="match status" value="1"/>
</dbReference>
<dbReference type="EC" id="2.7.11.1" evidence="1"/>
<dbReference type="InterPro" id="IPR011990">
    <property type="entry name" value="TPR-like_helical_dom_sf"/>
</dbReference>
<feature type="transmembrane region" description="Helical" evidence="8">
    <location>
        <begin position="12"/>
        <end position="32"/>
    </location>
</feature>
<evidence type="ECO:0000256" key="8">
    <source>
        <dbReference type="SAM" id="Phobius"/>
    </source>
</evidence>
<protein>
    <recommendedName>
        <fullName evidence="1">non-specific serine/threonine protein kinase</fullName>
        <ecNumber evidence="1">2.7.11.1</ecNumber>
    </recommendedName>
</protein>
<dbReference type="EMBL" id="AP014633">
    <property type="protein sequence ID" value="BAP57333.1"/>
    <property type="molecule type" value="Genomic_DNA"/>
</dbReference>
<dbReference type="GO" id="GO:0005524">
    <property type="term" value="F:ATP binding"/>
    <property type="evidence" value="ECO:0007669"/>
    <property type="project" value="UniProtKB-UniRule"/>
</dbReference>
<dbReference type="InterPro" id="IPR007890">
    <property type="entry name" value="CHASE2"/>
</dbReference>
<dbReference type="GO" id="GO:0004674">
    <property type="term" value="F:protein serine/threonine kinase activity"/>
    <property type="evidence" value="ECO:0007669"/>
    <property type="project" value="UniProtKB-KW"/>
</dbReference>
<dbReference type="InterPro" id="IPR011009">
    <property type="entry name" value="Kinase-like_dom_sf"/>
</dbReference>
<keyword evidence="2" id="KW-0723">Serine/threonine-protein kinase</keyword>
<dbReference type="OrthoDB" id="9816047at2"/>
<dbReference type="Gene3D" id="1.25.40.10">
    <property type="entry name" value="Tetratricopeptide repeat domain"/>
    <property type="match status" value="1"/>
</dbReference>
<dbReference type="InterPro" id="IPR000719">
    <property type="entry name" value="Prot_kinase_dom"/>
</dbReference>
<dbReference type="PROSITE" id="PS50011">
    <property type="entry name" value="PROTEIN_KINASE_DOM"/>
    <property type="match status" value="1"/>
</dbReference>
<dbReference type="InterPro" id="IPR008271">
    <property type="entry name" value="Ser/Thr_kinase_AS"/>
</dbReference>
<dbReference type="Pfam" id="PF05226">
    <property type="entry name" value="CHASE2"/>
    <property type="match status" value="1"/>
</dbReference>
<accession>A0A090AGH6</accession>
<dbReference type="PROSITE" id="PS00107">
    <property type="entry name" value="PROTEIN_KINASE_ATP"/>
    <property type="match status" value="1"/>
</dbReference>
<dbReference type="FunFam" id="1.10.510.10:FF:000021">
    <property type="entry name" value="Serine/threonine protein kinase"/>
    <property type="match status" value="1"/>
</dbReference>
<keyword evidence="11" id="KW-1185">Reference proteome</keyword>
<evidence type="ECO:0000256" key="7">
    <source>
        <dbReference type="PROSITE-ProRule" id="PRU10141"/>
    </source>
</evidence>
<dbReference type="SMART" id="SM01080">
    <property type="entry name" value="CHASE2"/>
    <property type="match status" value="1"/>
</dbReference>
<proteinExistence type="predicted"/>
<dbReference type="STRING" id="40754.THII_3036"/>
<evidence type="ECO:0000256" key="5">
    <source>
        <dbReference type="ARBA" id="ARBA00022777"/>
    </source>
</evidence>
<keyword evidence="5 10" id="KW-0418">Kinase</keyword>
<dbReference type="InterPro" id="IPR017441">
    <property type="entry name" value="Protein_kinase_ATP_BS"/>
</dbReference>
<dbReference type="Gene3D" id="1.10.510.10">
    <property type="entry name" value="Transferase(Phosphotransferase) domain 1"/>
    <property type="match status" value="1"/>
</dbReference>
<dbReference type="SUPFAM" id="SSF56112">
    <property type="entry name" value="Protein kinase-like (PK-like)"/>
    <property type="match status" value="1"/>
</dbReference>
<dbReference type="KEGG" id="tig:THII_3036"/>
<keyword evidence="3" id="KW-0808">Transferase</keyword>
<keyword evidence="8" id="KW-0472">Membrane</keyword>
<reference evidence="10 11" key="1">
    <citation type="journal article" date="2014" name="ISME J.">
        <title>Ecophysiology of Thioploca ingrica as revealed by the complete genome sequence supplemented with proteomic evidence.</title>
        <authorList>
            <person name="Kojima H."/>
            <person name="Ogura Y."/>
            <person name="Yamamoto N."/>
            <person name="Togashi T."/>
            <person name="Mori H."/>
            <person name="Watanabe T."/>
            <person name="Nemoto F."/>
            <person name="Kurokawa K."/>
            <person name="Hayashi T."/>
            <person name="Fukui M."/>
        </authorList>
    </citation>
    <scope>NUCLEOTIDE SEQUENCE [LARGE SCALE GENOMIC DNA]</scope>
</reference>
<feature type="domain" description="Protein kinase" evidence="9">
    <location>
        <begin position="607"/>
        <end position="868"/>
    </location>
</feature>
<evidence type="ECO:0000256" key="1">
    <source>
        <dbReference type="ARBA" id="ARBA00012513"/>
    </source>
</evidence>
<organism evidence="10 11">
    <name type="scientific">Thioploca ingrica</name>
    <dbReference type="NCBI Taxonomy" id="40754"/>
    <lineage>
        <taxon>Bacteria</taxon>
        <taxon>Pseudomonadati</taxon>
        <taxon>Pseudomonadota</taxon>
        <taxon>Gammaproteobacteria</taxon>
        <taxon>Thiotrichales</taxon>
        <taxon>Thiotrichaceae</taxon>
        <taxon>Thioploca</taxon>
    </lineage>
</organism>
<feature type="binding site" evidence="7">
    <location>
        <position position="636"/>
    </location>
    <ligand>
        <name>ATP</name>
        <dbReference type="ChEBI" id="CHEBI:30616"/>
    </ligand>
</feature>
<dbReference type="Gene3D" id="3.30.200.20">
    <property type="entry name" value="Phosphorylase Kinase, domain 1"/>
    <property type="match status" value="1"/>
</dbReference>
<keyword evidence="6 7" id="KW-0067">ATP-binding</keyword>
<name>A0A090AGH6_9GAMM</name>
<evidence type="ECO:0000256" key="4">
    <source>
        <dbReference type="ARBA" id="ARBA00022741"/>
    </source>
</evidence>
<evidence type="ECO:0000313" key="11">
    <source>
        <dbReference type="Proteomes" id="UP000031623"/>
    </source>
</evidence>
<evidence type="ECO:0000313" key="10">
    <source>
        <dbReference type="EMBL" id="BAP57333.1"/>
    </source>
</evidence>
<dbReference type="HOGENOM" id="CLU_015582_0_0_6"/>
<dbReference type="Proteomes" id="UP000031623">
    <property type="component" value="Chromosome"/>
</dbReference>
<sequence>MNNIQEKIWSHDWFISLIIGIILFIMAQLNLLQPIEQALYDAHIRWFNRAAGDKVAVIAIDERSLAQLGDWPWSRTTLAQLIDLLSPQAQVIGTTLPFNHFQTERGLVYFDELVKFYTHSKLLNPLPKQLEQLNTFFKKLSELRTRQSNKQFIKDIDEFYRNSLFPHELADTLTTFEDKLQAIRIDLESDQQLATSFKAAGQVVLGMPFTLAQTNYEEPGPDLPNYITQYRLKNIRDQFEQYNLTPQPPTAINASSPLAIFSENTTGIGYFNAEQLTNPRQIPLVIKYNQAYFPSLPLLLAAKSLHLDNNQIEISLGKGIRLEKLTVKTEPSLQIRPFFYRHTPPPDSFVDVLTGRVPIQKYQGKIVLLGITVRHYTPFHSTPIGEIPSILVLAHTLRSLLNQDFFTIPQWATGLQISLLLLVTANVGLLLPHLRRRQALIMGLGLMGVLYLLYFSLLNQGLLVQLMHGILLVPCGYLALQIKQGIIAYQDAFRSHPDAVESNRLLGLAFQGQGQLDMAFEKFRLCPPDNAIMGLLYNLALDYERKRQWRRASAVYRYMLNHIPHFRDIEQRLERLNRLRKPRLSRGAINDWLSPEDNNDKPILGRYQIEKLLGKGAMGTVYLGKDSKLNRLVAIKTLPLSQEFEAEGLQEATIRFFREAAAAGRLKHPNIVSIYDAGEEQDLAFISMEFFKGGNLVPYTQSDNLLAIPAVVKIGVYIAEALDYAHSQGVVHRDIKPANIMYNPATDQIKMTDFGIARITDSNKTKTGIILGTPSYMSPEQLAGKSLDGRTDLFSLGVMLYQLLTGILPFQADSMATLMFKIANEPHPDIISIRPDIPPCLKQVVDIALQKNAQDRYQNGAQLAQALRDCGNLNED</sequence>
<dbReference type="Pfam" id="PF00069">
    <property type="entry name" value="Pkinase"/>
    <property type="match status" value="1"/>
</dbReference>
<evidence type="ECO:0000256" key="6">
    <source>
        <dbReference type="ARBA" id="ARBA00022840"/>
    </source>
</evidence>
<feature type="transmembrane region" description="Helical" evidence="8">
    <location>
        <begin position="439"/>
        <end position="457"/>
    </location>
</feature>
<evidence type="ECO:0000256" key="2">
    <source>
        <dbReference type="ARBA" id="ARBA00022527"/>
    </source>
</evidence>